<name>A0A0A8ZKM4_ARUDO</name>
<proteinExistence type="predicted"/>
<reference evidence="1" key="2">
    <citation type="journal article" date="2015" name="Data Brief">
        <title>Shoot transcriptome of the giant reed, Arundo donax.</title>
        <authorList>
            <person name="Barrero R.A."/>
            <person name="Guerrero F.D."/>
            <person name="Moolhuijzen P."/>
            <person name="Goolsby J.A."/>
            <person name="Tidwell J."/>
            <person name="Bellgard S.E."/>
            <person name="Bellgard M.I."/>
        </authorList>
    </citation>
    <scope>NUCLEOTIDE SEQUENCE</scope>
    <source>
        <tissue evidence="1">Shoot tissue taken approximately 20 cm above the soil surface</tissue>
    </source>
</reference>
<dbReference type="AlphaFoldDB" id="A0A0A8ZKM4"/>
<accession>A0A0A8ZKM4</accession>
<reference evidence="1" key="1">
    <citation type="submission" date="2014-09" db="EMBL/GenBank/DDBJ databases">
        <authorList>
            <person name="Magalhaes I.L.F."/>
            <person name="Oliveira U."/>
            <person name="Santos F.R."/>
            <person name="Vidigal T.H.D.A."/>
            <person name="Brescovit A.D."/>
            <person name="Santos A.J."/>
        </authorList>
    </citation>
    <scope>NUCLEOTIDE SEQUENCE</scope>
    <source>
        <tissue evidence="1">Shoot tissue taken approximately 20 cm above the soil surface</tissue>
    </source>
</reference>
<protein>
    <submittedName>
        <fullName evidence="1">Uncharacterized protein</fullName>
    </submittedName>
</protein>
<organism evidence="1">
    <name type="scientific">Arundo donax</name>
    <name type="common">Giant reed</name>
    <name type="synonym">Donax arundinaceus</name>
    <dbReference type="NCBI Taxonomy" id="35708"/>
    <lineage>
        <taxon>Eukaryota</taxon>
        <taxon>Viridiplantae</taxon>
        <taxon>Streptophyta</taxon>
        <taxon>Embryophyta</taxon>
        <taxon>Tracheophyta</taxon>
        <taxon>Spermatophyta</taxon>
        <taxon>Magnoliopsida</taxon>
        <taxon>Liliopsida</taxon>
        <taxon>Poales</taxon>
        <taxon>Poaceae</taxon>
        <taxon>PACMAD clade</taxon>
        <taxon>Arundinoideae</taxon>
        <taxon>Arundineae</taxon>
        <taxon>Arundo</taxon>
    </lineage>
</organism>
<dbReference type="EMBL" id="GBRH01257941">
    <property type="protein sequence ID" value="JAD39954.1"/>
    <property type="molecule type" value="Transcribed_RNA"/>
</dbReference>
<evidence type="ECO:0000313" key="1">
    <source>
        <dbReference type="EMBL" id="JAD39954.1"/>
    </source>
</evidence>
<sequence>MPIVQRSPSSLRLRLFLSTSAPRGVACSSFSTQRRWIFGRHCNSSNLNPVPLSKTPLRL</sequence>